<reference evidence="2" key="1">
    <citation type="submission" date="2016-11" db="EMBL/GenBank/DDBJ databases">
        <title>The genome sequence of Colletotrichum cuscutae.</title>
        <authorList>
            <person name="Baroncelli R."/>
        </authorList>
    </citation>
    <scope>NUCLEOTIDE SEQUENCE</scope>
    <source>
        <strain evidence="2">IMI 304802</strain>
    </source>
</reference>
<keyword evidence="1" id="KW-0812">Transmembrane</keyword>
<protein>
    <submittedName>
        <fullName evidence="2">Uncharacterized protein</fullName>
    </submittedName>
</protein>
<keyword evidence="3" id="KW-1185">Reference proteome</keyword>
<name>A0AAI9Y0R5_9PEZI</name>
<feature type="non-terminal residue" evidence="2">
    <location>
        <position position="1"/>
    </location>
</feature>
<comment type="caution">
    <text evidence="2">The sequence shown here is derived from an EMBL/GenBank/DDBJ whole genome shotgun (WGS) entry which is preliminary data.</text>
</comment>
<gene>
    <name evidence="2" type="ORF">CCUS01_06596</name>
</gene>
<feature type="transmembrane region" description="Helical" evidence="1">
    <location>
        <begin position="27"/>
        <end position="47"/>
    </location>
</feature>
<evidence type="ECO:0000313" key="2">
    <source>
        <dbReference type="EMBL" id="KAK1470211.1"/>
    </source>
</evidence>
<evidence type="ECO:0000256" key="1">
    <source>
        <dbReference type="SAM" id="Phobius"/>
    </source>
</evidence>
<dbReference type="Proteomes" id="UP001239213">
    <property type="component" value="Unassembled WGS sequence"/>
</dbReference>
<proteinExistence type="predicted"/>
<sequence length="55" mass="6573">IGVRKFNIIIIKRKRAYYFAFLINKEFITIIKTIFITKNYILAFLILSNSIYIAK</sequence>
<keyword evidence="1" id="KW-1133">Transmembrane helix</keyword>
<evidence type="ECO:0000313" key="3">
    <source>
        <dbReference type="Proteomes" id="UP001239213"/>
    </source>
</evidence>
<accession>A0AAI9Y0R5</accession>
<dbReference type="AlphaFoldDB" id="A0AAI9Y0R5"/>
<organism evidence="2 3">
    <name type="scientific">Colletotrichum cuscutae</name>
    <dbReference type="NCBI Taxonomy" id="1209917"/>
    <lineage>
        <taxon>Eukaryota</taxon>
        <taxon>Fungi</taxon>
        <taxon>Dikarya</taxon>
        <taxon>Ascomycota</taxon>
        <taxon>Pezizomycotina</taxon>
        <taxon>Sordariomycetes</taxon>
        <taxon>Hypocreomycetidae</taxon>
        <taxon>Glomerellales</taxon>
        <taxon>Glomerellaceae</taxon>
        <taxon>Colletotrichum</taxon>
        <taxon>Colletotrichum acutatum species complex</taxon>
    </lineage>
</organism>
<keyword evidence="1" id="KW-0472">Membrane</keyword>
<dbReference type="EMBL" id="MPDP01000246">
    <property type="protein sequence ID" value="KAK1470211.1"/>
    <property type="molecule type" value="Genomic_DNA"/>
</dbReference>